<evidence type="ECO:0000256" key="5">
    <source>
        <dbReference type="ARBA" id="ARBA00023136"/>
    </source>
</evidence>
<dbReference type="SUPFAM" id="SSF103481">
    <property type="entry name" value="Multidrug resistance efflux transporter EmrE"/>
    <property type="match status" value="2"/>
</dbReference>
<dbReference type="InterPro" id="IPR037185">
    <property type="entry name" value="EmrE-like"/>
</dbReference>
<comment type="subcellular location">
    <subcellularLocation>
        <location evidence="1">Membrane</location>
        <topology evidence="1">Multi-pass membrane protein</topology>
    </subcellularLocation>
</comment>
<dbReference type="PANTHER" id="PTHR32322:SF2">
    <property type="entry name" value="EAMA DOMAIN-CONTAINING PROTEIN"/>
    <property type="match status" value="1"/>
</dbReference>
<dbReference type="EMBL" id="CP114203">
    <property type="protein sequence ID" value="WAU09423.1"/>
    <property type="molecule type" value="Genomic_DNA"/>
</dbReference>
<dbReference type="Pfam" id="PF00892">
    <property type="entry name" value="EamA"/>
    <property type="match status" value="1"/>
</dbReference>
<feature type="transmembrane region" description="Helical" evidence="6">
    <location>
        <begin position="95"/>
        <end position="115"/>
    </location>
</feature>
<organism evidence="8 9">
    <name type="scientific">Streptomyces nigrescens</name>
    <dbReference type="NCBI Taxonomy" id="1920"/>
    <lineage>
        <taxon>Bacteria</taxon>
        <taxon>Bacillati</taxon>
        <taxon>Actinomycetota</taxon>
        <taxon>Actinomycetes</taxon>
        <taxon>Kitasatosporales</taxon>
        <taxon>Streptomycetaceae</taxon>
        <taxon>Streptomyces</taxon>
    </lineage>
</organism>
<keyword evidence="9" id="KW-1185">Reference proteome</keyword>
<sequence length="360" mass="37335">MKTNDLTMRPITGCEELDLFSQLPYVLNDDRRRRVTPAPARRHIPAADRPLFHAAATTPKCRRSEARGIALMTLASLVIGASFVASSLLTRFPVWGGQAFRFTAAALLLGAFCGRRWRMVQAWPAGVWLRIVGLAITGMVGYNAAIITAERTAEPAVPGAIVGCAPLAVALLSPLLQAHSPAARRLAAAALVVLGAYAVQGFGRTDGSGLGWSVVALACEVAFTFLAATTLTLTGPLLASACASAVAGMLSCVIAFVVEGTVWLRVPQAPEAAALAWQAVAATAIGFLCWCRGIDQIGTERSALFLGLIPLSAAATAPLAGTGHLNIAQIVGCLMVAGGLILGMSRTPGPSEPAECPRSS</sequence>
<gene>
    <name evidence="8" type="ORF">STRNI_000191</name>
</gene>
<evidence type="ECO:0000256" key="6">
    <source>
        <dbReference type="SAM" id="Phobius"/>
    </source>
</evidence>
<evidence type="ECO:0000256" key="3">
    <source>
        <dbReference type="ARBA" id="ARBA00022692"/>
    </source>
</evidence>
<evidence type="ECO:0000256" key="2">
    <source>
        <dbReference type="ARBA" id="ARBA00007362"/>
    </source>
</evidence>
<evidence type="ECO:0000313" key="9">
    <source>
        <dbReference type="Proteomes" id="UP001210169"/>
    </source>
</evidence>
<evidence type="ECO:0000256" key="1">
    <source>
        <dbReference type="ARBA" id="ARBA00004141"/>
    </source>
</evidence>
<dbReference type="InterPro" id="IPR000620">
    <property type="entry name" value="EamA_dom"/>
</dbReference>
<dbReference type="GeneID" id="301329404"/>
<feature type="transmembrane region" description="Helical" evidence="6">
    <location>
        <begin position="327"/>
        <end position="344"/>
    </location>
</feature>
<comment type="similarity">
    <text evidence="2">Belongs to the EamA transporter family.</text>
</comment>
<dbReference type="PANTHER" id="PTHR32322">
    <property type="entry name" value="INNER MEMBRANE TRANSPORTER"/>
    <property type="match status" value="1"/>
</dbReference>
<reference evidence="8 9" key="1">
    <citation type="submission" date="2022-12" db="EMBL/GenBank/DDBJ databases">
        <authorList>
            <person name="Ruckert C."/>
            <person name="Busche T."/>
            <person name="Kalinowski J."/>
            <person name="Wittmann C."/>
        </authorList>
    </citation>
    <scope>NUCLEOTIDE SEQUENCE [LARGE SCALE GENOMIC DNA]</scope>
    <source>
        <strain evidence="8 9">DSM 40276</strain>
    </source>
</reference>
<dbReference type="InterPro" id="IPR050638">
    <property type="entry name" value="AA-Vitamin_Transporters"/>
</dbReference>
<name>A0ABY7JFW3_STRNI</name>
<feature type="transmembrane region" description="Helical" evidence="6">
    <location>
        <begin position="303"/>
        <end position="321"/>
    </location>
</feature>
<proteinExistence type="inferred from homology"/>
<evidence type="ECO:0000256" key="4">
    <source>
        <dbReference type="ARBA" id="ARBA00022989"/>
    </source>
</evidence>
<evidence type="ECO:0000313" key="8">
    <source>
        <dbReference type="EMBL" id="WAU09423.1"/>
    </source>
</evidence>
<feature type="transmembrane region" description="Helical" evidence="6">
    <location>
        <begin position="245"/>
        <end position="266"/>
    </location>
</feature>
<feature type="transmembrane region" description="Helical" evidence="6">
    <location>
        <begin position="155"/>
        <end position="174"/>
    </location>
</feature>
<dbReference type="RefSeq" id="WP_277413177.1">
    <property type="nucleotide sequence ID" value="NZ_CP114203.1"/>
</dbReference>
<keyword evidence="4 6" id="KW-1133">Transmembrane helix</keyword>
<keyword evidence="5 6" id="KW-0472">Membrane</keyword>
<dbReference type="Proteomes" id="UP001210169">
    <property type="component" value="Chromosome"/>
</dbReference>
<evidence type="ECO:0000259" key="7">
    <source>
        <dbReference type="Pfam" id="PF00892"/>
    </source>
</evidence>
<feature type="transmembrane region" description="Helical" evidence="6">
    <location>
        <begin position="209"/>
        <end position="233"/>
    </location>
</feature>
<accession>A0ABY7JFW3</accession>
<feature type="transmembrane region" description="Helical" evidence="6">
    <location>
        <begin position="186"/>
        <end position="203"/>
    </location>
</feature>
<feature type="transmembrane region" description="Helical" evidence="6">
    <location>
        <begin position="69"/>
        <end position="89"/>
    </location>
</feature>
<protein>
    <submittedName>
        <fullName evidence="8">DMT family transporter</fullName>
    </submittedName>
</protein>
<keyword evidence="3 6" id="KW-0812">Transmembrane</keyword>
<feature type="domain" description="EamA" evidence="7">
    <location>
        <begin position="67"/>
        <end position="198"/>
    </location>
</feature>
<feature type="transmembrane region" description="Helical" evidence="6">
    <location>
        <begin position="272"/>
        <end position="291"/>
    </location>
</feature>
<feature type="transmembrane region" description="Helical" evidence="6">
    <location>
        <begin position="127"/>
        <end position="149"/>
    </location>
</feature>